<feature type="transmembrane region" description="Helical" evidence="1">
    <location>
        <begin position="670"/>
        <end position="690"/>
    </location>
</feature>
<keyword evidence="1" id="KW-0812">Transmembrane</keyword>
<keyword evidence="1" id="KW-1133">Transmembrane helix</keyword>
<feature type="transmembrane region" description="Helical" evidence="1">
    <location>
        <begin position="410"/>
        <end position="432"/>
    </location>
</feature>
<gene>
    <name evidence="2" type="ORF">DKT68_05590</name>
</gene>
<evidence type="ECO:0000313" key="3">
    <source>
        <dbReference type="Proteomes" id="UP000245410"/>
    </source>
</evidence>
<dbReference type="Pfam" id="PF14559">
    <property type="entry name" value="TPR_19"/>
    <property type="match status" value="1"/>
</dbReference>
<feature type="transmembrane region" description="Helical" evidence="1">
    <location>
        <begin position="642"/>
        <end position="664"/>
    </location>
</feature>
<dbReference type="Gene3D" id="1.25.40.10">
    <property type="entry name" value="Tetratricopeptide repeat domain"/>
    <property type="match status" value="1"/>
</dbReference>
<comment type="caution">
    <text evidence="2">The sequence shown here is derived from an EMBL/GenBank/DDBJ whole genome shotgun (WGS) entry which is preliminary data.</text>
</comment>
<evidence type="ECO:0000256" key="1">
    <source>
        <dbReference type="SAM" id="Phobius"/>
    </source>
</evidence>
<feature type="transmembrane region" description="Helical" evidence="1">
    <location>
        <begin position="475"/>
        <end position="500"/>
    </location>
</feature>
<dbReference type="AlphaFoldDB" id="A0A317DBN0"/>
<dbReference type="Proteomes" id="UP000245410">
    <property type="component" value="Unassembled WGS sequence"/>
</dbReference>
<proteinExistence type="predicted"/>
<dbReference type="EMBL" id="QGKR01000133">
    <property type="protein sequence ID" value="PWR11500.1"/>
    <property type="molecule type" value="Genomic_DNA"/>
</dbReference>
<dbReference type="InterPro" id="IPR011990">
    <property type="entry name" value="TPR-like_helical_dom_sf"/>
</dbReference>
<evidence type="ECO:0000313" key="2">
    <source>
        <dbReference type="EMBL" id="PWR11500.1"/>
    </source>
</evidence>
<protein>
    <recommendedName>
        <fullName evidence="4">Tetratricopeptide repeat-containing protein</fullName>
    </recommendedName>
</protein>
<evidence type="ECO:0008006" key="4">
    <source>
        <dbReference type="Google" id="ProtNLM"/>
    </source>
</evidence>
<keyword evidence="3" id="KW-1185">Reference proteome</keyword>
<name>A0A317DBN0_9ACTN</name>
<sequence>MLLLRRLATVESLLGHSDMSLALLNLAGSIDDSDLATKVDQAQQLLELRYFHGAVELLTNVAEDEQDFQAREGLAEVYQAMGMSALALDAYGEGWPPWSRQRWARWRLWWRSGGPFRLIRRRRRKQEEAMLRDWPADEPVPPSPPADIEKLLSSVAVLVNEDRRVFALLEHTHRLIETEELAVAAALLRDDLEANGPSAALLCRLAWVMHLQGQDSAALSHLDEARRLNPRDLETVQNLVGILISLKRFRDALAVVDGMPPPDRKHPDVRVAVGEIYRAMGLPALSLHAYGDPWTLPSWHRKGRHRYWWRSGGPLRLLLWRPRRLEEGVLRKWRGYTQHLRVLDTLPWPAQFDPTEIGARLDWHIQRSVLIVERSEAIKRWAGRAALLGGGLVAWLSLSLVARRAWPHSLAWAAVMGFIGTLVSFGALLIVFFRFANATTWYGVLMRGAPTGLVILSSGYAVTRLPPPAPAWFDVVGGLLAATAGLALCYFVAVTPSAIWQTVGLRRLWRRGPREDILDELLDILDGLAHPTRRNELDWRSAWMSRLERAAVTLERRLPAALRPSDPVTAAWSAERARGAAAAVRLLKRQITAPVEGSWDRLTAILRDEVVVIATGDLGKLRWTAPPSPAAVRRSRWRTAVVVLRSIALAAAPLAVVFAIQPVLGLEAQMLQWAKVTGLAWAVLYLLLAVDPTVREKIEAAQAVGSLFGATGPDPGRPERREPHQAR</sequence>
<reference evidence="2 3" key="1">
    <citation type="submission" date="2018-05" db="EMBL/GenBank/DDBJ databases">
        <title>Micromonospora atacamensis sp. nov., a novel actinobacteria isolated from high altitude Atacama Desert soil.</title>
        <authorList>
            <person name="Carro L."/>
            <person name="Golinska P."/>
            <person name="Klenk H.-P."/>
            <person name="Goodfellow M."/>
        </authorList>
    </citation>
    <scope>NUCLEOTIDE SEQUENCE [LARGE SCALE GENOMIC DNA]</scope>
    <source>
        <strain evidence="2 3">5R2A7</strain>
    </source>
</reference>
<feature type="transmembrane region" description="Helical" evidence="1">
    <location>
        <begin position="444"/>
        <end position="463"/>
    </location>
</feature>
<dbReference type="SUPFAM" id="SSF48452">
    <property type="entry name" value="TPR-like"/>
    <property type="match status" value="1"/>
</dbReference>
<keyword evidence="1" id="KW-0472">Membrane</keyword>
<accession>A0A317DBN0</accession>
<organism evidence="2 3">
    <name type="scientific">Micromonospora acroterricola</name>
    <dbReference type="NCBI Taxonomy" id="2202421"/>
    <lineage>
        <taxon>Bacteria</taxon>
        <taxon>Bacillati</taxon>
        <taxon>Actinomycetota</taxon>
        <taxon>Actinomycetes</taxon>
        <taxon>Micromonosporales</taxon>
        <taxon>Micromonosporaceae</taxon>
        <taxon>Micromonospora</taxon>
    </lineage>
</organism>